<evidence type="ECO:0000256" key="1">
    <source>
        <dbReference type="SAM" id="Phobius"/>
    </source>
</evidence>
<keyword evidence="1" id="KW-0812">Transmembrane</keyword>
<dbReference type="eggNOG" id="ENOG5031FP9">
    <property type="taxonomic scope" value="Bacteria"/>
</dbReference>
<feature type="transmembrane region" description="Helical" evidence="1">
    <location>
        <begin position="29"/>
        <end position="50"/>
    </location>
</feature>
<dbReference type="KEGG" id="acz:Acaty_c1563"/>
<feature type="transmembrane region" description="Helical" evidence="1">
    <location>
        <begin position="62"/>
        <end position="83"/>
    </location>
</feature>
<keyword evidence="1" id="KW-0472">Membrane</keyword>
<gene>
    <name evidence="2" type="ORF">Acaty_c1563</name>
</gene>
<name>A0A059ZZT3_ACICK</name>
<dbReference type="Proteomes" id="UP000005522">
    <property type="component" value="Chromosome"/>
</dbReference>
<proteinExistence type="predicted"/>
<evidence type="ECO:0000313" key="3">
    <source>
        <dbReference type="Proteomes" id="UP000005522"/>
    </source>
</evidence>
<accession>A0A059ZZT3</accession>
<evidence type="ECO:0000313" key="2">
    <source>
        <dbReference type="EMBL" id="AIA55427.1"/>
    </source>
</evidence>
<reference evidence="2 3" key="1">
    <citation type="journal article" date="2009" name="J. Bacteriol.">
        <title>Draft genome sequence of the extremely acidophilic bacterium Acidithiobacillus caldus ATCC 51756 reveals metabolic versatility in the genus Acidithiobacillus.</title>
        <authorList>
            <person name="Valdes J."/>
            <person name="Quatrini R."/>
            <person name="Hallberg K."/>
            <person name="Dopson M."/>
            <person name="Valenzuela P.D."/>
            <person name="Holmes D.S."/>
        </authorList>
    </citation>
    <scope>NUCLEOTIDE SEQUENCE [LARGE SCALE GENOMIC DNA]</scope>
    <source>
        <strain evidence="3">ATCC 51756 / DSM 8584 / KU</strain>
    </source>
</reference>
<sequence>MGTSPAWANTGLIQDVKNVTEFFSYTPGLITYGGFGLGTVAIVYTGYMLHKKGEYEQQGRPVTVKHIAFPALASAALFGAPFLTGSVQKTFFNDTQGAKATVGTTSQSVNIP</sequence>
<dbReference type="AlphaFoldDB" id="A0A059ZZT3"/>
<organism evidence="2 3">
    <name type="scientific">Acidithiobacillus caldus (strain ATCC 51756 / DSM 8584 / KU)</name>
    <dbReference type="NCBI Taxonomy" id="637389"/>
    <lineage>
        <taxon>Bacteria</taxon>
        <taxon>Pseudomonadati</taxon>
        <taxon>Pseudomonadota</taxon>
        <taxon>Acidithiobacillia</taxon>
        <taxon>Acidithiobacillales</taxon>
        <taxon>Acidithiobacillaceae</taxon>
        <taxon>Acidithiobacillus</taxon>
    </lineage>
</organism>
<protein>
    <submittedName>
        <fullName evidence="2">Uncharacterized protein</fullName>
    </submittedName>
</protein>
<dbReference type="HOGENOM" id="CLU_2140401_0_0_6"/>
<keyword evidence="1" id="KW-1133">Transmembrane helix</keyword>
<dbReference type="EMBL" id="CP005986">
    <property type="protein sequence ID" value="AIA55427.1"/>
    <property type="molecule type" value="Genomic_DNA"/>
</dbReference>